<reference evidence="2" key="1">
    <citation type="submission" date="2020-11" db="EMBL/GenBank/DDBJ databases">
        <authorList>
            <consortium name="DOE Joint Genome Institute"/>
            <person name="Ahrendt S."/>
            <person name="Riley R."/>
            <person name="Andreopoulos W."/>
            <person name="Labutti K."/>
            <person name="Pangilinan J."/>
            <person name="Ruiz-Duenas F.J."/>
            <person name="Barrasa J.M."/>
            <person name="Sanchez-Garcia M."/>
            <person name="Camarero S."/>
            <person name="Miyauchi S."/>
            <person name="Serrano A."/>
            <person name="Linde D."/>
            <person name="Babiker R."/>
            <person name="Drula E."/>
            <person name="Ayuso-Fernandez I."/>
            <person name="Pacheco R."/>
            <person name="Padilla G."/>
            <person name="Ferreira P."/>
            <person name="Barriuso J."/>
            <person name="Kellner H."/>
            <person name="Castanera R."/>
            <person name="Alfaro M."/>
            <person name="Ramirez L."/>
            <person name="Pisabarro A.G."/>
            <person name="Kuo A."/>
            <person name="Tritt A."/>
            <person name="Lipzen A."/>
            <person name="He G."/>
            <person name="Yan M."/>
            <person name="Ng V."/>
            <person name="Cullen D."/>
            <person name="Martin F."/>
            <person name="Rosso M.-N."/>
            <person name="Henrissat B."/>
            <person name="Hibbett D."/>
            <person name="Martinez A.T."/>
            <person name="Grigoriev I.V."/>
        </authorList>
    </citation>
    <scope>NUCLEOTIDE SEQUENCE</scope>
    <source>
        <strain evidence="2">AH 40177</strain>
    </source>
</reference>
<name>A0A9P5P997_9AGAR</name>
<sequence length="226" mass="25574">MSPFIRINEPLQILRYQPFMFEPHFAHNLACALSGFQGFTGALFISEALGGEGLLCVAGVGLVEDSPVRIGNTGKFERERISMGDALLPASKVGTEKEKVLEHFNLHPCVSMGAAGAGRFQLMQCWSYSRVSRMNRLNGRILTRREEFEWGVSNGRKSVDAKGDEMHREWELEDIERVIVDFLCIGEGVVECIWDDEDKKEEHPRWVGETLDEAEDSDVHWEGEEQ</sequence>
<evidence type="ECO:0000313" key="3">
    <source>
        <dbReference type="Proteomes" id="UP000772434"/>
    </source>
</evidence>
<feature type="region of interest" description="Disordered" evidence="1">
    <location>
        <begin position="199"/>
        <end position="226"/>
    </location>
</feature>
<dbReference type="EMBL" id="JADNRY010000323">
    <property type="protein sequence ID" value="KAF9059126.1"/>
    <property type="molecule type" value="Genomic_DNA"/>
</dbReference>
<gene>
    <name evidence="2" type="ORF">BDP27DRAFT_1407818</name>
</gene>
<evidence type="ECO:0000313" key="2">
    <source>
        <dbReference type="EMBL" id="KAF9059126.1"/>
    </source>
</evidence>
<evidence type="ECO:0000256" key="1">
    <source>
        <dbReference type="SAM" id="MobiDB-lite"/>
    </source>
</evidence>
<keyword evidence="3" id="KW-1185">Reference proteome</keyword>
<feature type="compositionally biased region" description="Basic and acidic residues" evidence="1">
    <location>
        <begin position="217"/>
        <end position="226"/>
    </location>
</feature>
<accession>A0A9P5P997</accession>
<proteinExistence type="predicted"/>
<organism evidence="2 3">
    <name type="scientific">Rhodocollybia butyracea</name>
    <dbReference type="NCBI Taxonomy" id="206335"/>
    <lineage>
        <taxon>Eukaryota</taxon>
        <taxon>Fungi</taxon>
        <taxon>Dikarya</taxon>
        <taxon>Basidiomycota</taxon>
        <taxon>Agaricomycotina</taxon>
        <taxon>Agaricomycetes</taxon>
        <taxon>Agaricomycetidae</taxon>
        <taxon>Agaricales</taxon>
        <taxon>Marasmiineae</taxon>
        <taxon>Omphalotaceae</taxon>
        <taxon>Rhodocollybia</taxon>
    </lineage>
</organism>
<protein>
    <submittedName>
        <fullName evidence="2">Uncharacterized protein</fullName>
    </submittedName>
</protein>
<dbReference type="Proteomes" id="UP000772434">
    <property type="component" value="Unassembled WGS sequence"/>
</dbReference>
<comment type="caution">
    <text evidence="2">The sequence shown here is derived from an EMBL/GenBank/DDBJ whole genome shotgun (WGS) entry which is preliminary data.</text>
</comment>
<dbReference type="AlphaFoldDB" id="A0A9P5P997"/>